<evidence type="ECO:0000256" key="1">
    <source>
        <dbReference type="ARBA" id="ARBA00004141"/>
    </source>
</evidence>
<keyword evidence="6" id="KW-0614">Plasmid</keyword>
<feature type="transmembrane region" description="Helical" evidence="5">
    <location>
        <begin position="190"/>
        <end position="209"/>
    </location>
</feature>
<organism evidence="6">
    <name type="scientific">Shigella dysenteriae 1</name>
    <dbReference type="NCBI Taxonomy" id="984897"/>
    <lineage>
        <taxon>Bacteria</taxon>
        <taxon>Pseudomonadati</taxon>
        <taxon>Pseudomonadota</taxon>
        <taxon>Gammaproteobacteria</taxon>
        <taxon>Enterobacterales</taxon>
        <taxon>Enterobacteriaceae</taxon>
        <taxon>Shigella</taxon>
    </lineage>
</organism>
<accession>A0A142CMP8</accession>
<feature type="transmembrane region" description="Helical" evidence="5">
    <location>
        <begin position="257"/>
        <end position="276"/>
    </location>
</feature>
<dbReference type="EMBL" id="KT754163">
    <property type="protein sequence ID" value="AMQ11843.1"/>
    <property type="molecule type" value="Genomic_DNA"/>
</dbReference>
<dbReference type="Pfam" id="PF04610">
    <property type="entry name" value="TrbL"/>
    <property type="match status" value="1"/>
</dbReference>
<reference evidence="6" key="1">
    <citation type="journal article" date="2016" name="Nat. Microbiol.">
        <title>Global phylogeography and evolutionary history of Shigella dysenteriae type 1.</title>
        <authorList>
            <person name="Njamkepo E."/>
            <person name="Fawal N."/>
            <person name="Tran-Dien A."/>
            <person name="Hawkey J."/>
            <person name="Strockbine N."/>
            <person name="Jenkins C."/>
            <person name="Talukder K.A."/>
            <person name="Bercion R."/>
            <person name="Kuleshov K."/>
            <person name="Kolinska R."/>
            <person name="Russell J.E."/>
            <person name="Kaftyreva L."/>
            <person name="Accou-Demartin M."/>
            <person name="Karas A."/>
            <person name="Vandenberg O."/>
            <person name="Mather A.E."/>
            <person name="Mason C.J."/>
            <person name="Page A.J."/>
            <person name="Ramamurthy T."/>
            <person name="Bizet C."/>
            <person name="Gamian A."/>
            <person name="Carle I."/>
            <person name="Sow A.G."/>
            <person name="Bouchier C."/>
            <person name="Wester A.L."/>
            <person name="Lejay-Collin M."/>
            <person name="Fonkoua M.C."/>
            <person name="Hello S.L."/>
            <person name="Blaser M.J."/>
            <person name="Jernberg C."/>
            <person name="Ruckly C."/>
            <person name="Merens A."/>
            <person name="Page A.L."/>
            <person name="Aslett M."/>
            <person name="Roggentin P."/>
            <person name="Fruth A."/>
            <person name="Denamur E."/>
            <person name="Venkatesan M."/>
            <person name="Bercovier H."/>
            <person name="Bodhidatta L."/>
            <person name="Chiou C.S."/>
            <person name="Clermont D."/>
            <person name="Colonna B."/>
            <person name="Egorova S."/>
            <person name="Pazhani G.P."/>
            <person name="Ezernitchi A.V."/>
            <person name="Guigon G."/>
            <person name="Harris S.R."/>
            <person name="Izumiya H."/>
            <person name="Korzeniowska-Kowal A."/>
            <person name="Lutynska A."/>
            <person name="Gouali M."/>
            <person name="Grimont F."/>
            <person name="Langendorf C."/>
            <person name="Marejkova M."/>
            <person name="Peterson L.A."/>
            <person name="Perez-Perez G."/>
            <person name="Ngandjio A."/>
            <person name="Podkolzin A."/>
            <person name="Souche E."/>
            <person name="Makarova M."/>
            <person name="Shipulin G.A."/>
            <person name="Ye C."/>
            <person name="Zemlickova H."/>
            <person name="Herpay M."/>
            <person name="Grimont P.A."/>
            <person name="Parkhill J."/>
            <person name="Sansonetti P."/>
            <person name="Holt K.E."/>
            <person name="Brisse S."/>
            <person name="Thomson N.R."/>
            <person name="Weill F.X."/>
        </authorList>
    </citation>
    <scope>NUCLEOTIDE SEQUENCE</scope>
    <source>
        <strain evidence="6">A5468</strain>
        <plasmid evidence="6">pA5468</plasmid>
    </source>
</reference>
<geneLocation type="plasmid" evidence="6">
    <name>pA5468</name>
</geneLocation>
<dbReference type="InterPro" id="IPR007688">
    <property type="entry name" value="Conjugal_tfr_TrbL/VirB6"/>
</dbReference>
<sequence>MGIVTGIPDGTDLSGNVTSPANAGGVSGFDSDFFQTTHEVIFNILNKSISGKLSEYSDVAYTLGKYGVSLYVLWYAFTVLARKQQTPVPDFIWNICRFYIILLFVKNTGGILTSATDAIDGLKNTLAGGDPWVWMDQLWVKVIQVATLIFDKDTSTVPVAGGIGALLTYVGGVLALLLCSIVFASAELTLLLLSVTAPIFIMCLMFGLLRQMFNSWLQLNFSSLLVFLFAALALRAGTWQLNMALSTSIATASENNLLQTGVTSLAAGIFMAWIIWQAKSYASQIAGVGVEGAMQGAAAMGIGAGVFGASRMARGALGMGRNAGIGAWKGLRRQEGGFGQSPGITGKTANLAGQGVNLGAKKLRQAAIERAKKMYGG</sequence>
<dbReference type="RefSeq" id="WP_052909229.1">
    <property type="nucleotide sequence ID" value="NZ_KT754163.1"/>
</dbReference>
<comment type="subcellular location">
    <subcellularLocation>
        <location evidence="1">Membrane</location>
        <topology evidence="1">Multi-pass membrane protein</topology>
    </subcellularLocation>
</comment>
<dbReference type="AlphaFoldDB" id="A0A142CMP8"/>
<feature type="transmembrane region" description="Helical" evidence="5">
    <location>
        <begin position="216"/>
        <end position="237"/>
    </location>
</feature>
<protein>
    <submittedName>
        <fullName evidence="6">Integral inner membrane protein of type IV secretion complex (VirB6)</fullName>
    </submittedName>
</protein>
<feature type="transmembrane region" description="Helical" evidence="5">
    <location>
        <begin position="59"/>
        <end position="79"/>
    </location>
</feature>
<keyword evidence="4 5" id="KW-0472">Membrane</keyword>
<evidence type="ECO:0000256" key="3">
    <source>
        <dbReference type="ARBA" id="ARBA00022989"/>
    </source>
</evidence>
<dbReference type="GO" id="GO:0030255">
    <property type="term" value="P:protein secretion by the type IV secretion system"/>
    <property type="evidence" value="ECO:0007669"/>
    <property type="project" value="InterPro"/>
</dbReference>
<name>A0A142CMP8_SHIDY</name>
<evidence type="ECO:0000256" key="5">
    <source>
        <dbReference type="SAM" id="Phobius"/>
    </source>
</evidence>
<evidence type="ECO:0000256" key="2">
    <source>
        <dbReference type="ARBA" id="ARBA00022692"/>
    </source>
</evidence>
<proteinExistence type="predicted"/>
<feature type="transmembrane region" description="Helical" evidence="5">
    <location>
        <begin position="91"/>
        <end position="112"/>
    </location>
</feature>
<feature type="transmembrane region" description="Helical" evidence="5">
    <location>
        <begin position="162"/>
        <end position="184"/>
    </location>
</feature>
<evidence type="ECO:0000313" key="6">
    <source>
        <dbReference type="EMBL" id="AMQ11843.1"/>
    </source>
</evidence>
<keyword evidence="3 5" id="KW-1133">Transmembrane helix</keyword>
<evidence type="ECO:0000256" key="4">
    <source>
        <dbReference type="ARBA" id="ARBA00023136"/>
    </source>
</evidence>
<dbReference type="GO" id="GO:0016020">
    <property type="term" value="C:membrane"/>
    <property type="evidence" value="ECO:0007669"/>
    <property type="project" value="UniProtKB-SubCell"/>
</dbReference>
<keyword evidence="2 5" id="KW-0812">Transmembrane</keyword>